<keyword evidence="3" id="KW-0808">Transferase</keyword>
<dbReference type="InterPro" id="IPR059102">
    <property type="entry name" value="PHD_PHF7/G2E3-like"/>
</dbReference>
<evidence type="ECO:0000256" key="2">
    <source>
        <dbReference type="ARBA" id="ARBA00004906"/>
    </source>
</evidence>
<dbReference type="GO" id="GO:0008270">
    <property type="term" value="F:zinc ion binding"/>
    <property type="evidence" value="ECO:0007669"/>
    <property type="project" value="UniProtKB-KW"/>
</dbReference>
<accession>A0A8D8FIL0</accession>
<comment type="pathway">
    <text evidence="2">Protein modification; protein ubiquitination.</text>
</comment>
<evidence type="ECO:0000256" key="10">
    <source>
        <dbReference type="SAM" id="MobiDB-lite"/>
    </source>
</evidence>
<organism evidence="13">
    <name type="scientific">Culex pipiens</name>
    <name type="common">House mosquito</name>
    <dbReference type="NCBI Taxonomy" id="7175"/>
    <lineage>
        <taxon>Eukaryota</taxon>
        <taxon>Metazoa</taxon>
        <taxon>Ecdysozoa</taxon>
        <taxon>Arthropoda</taxon>
        <taxon>Hexapoda</taxon>
        <taxon>Insecta</taxon>
        <taxon>Pterygota</taxon>
        <taxon>Neoptera</taxon>
        <taxon>Endopterygota</taxon>
        <taxon>Diptera</taxon>
        <taxon>Nematocera</taxon>
        <taxon>Culicoidea</taxon>
        <taxon>Culicidae</taxon>
        <taxon>Culicinae</taxon>
        <taxon>Culicini</taxon>
        <taxon>Culex</taxon>
        <taxon>Culex</taxon>
    </lineage>
</organism>
<feature type="compositionally biased region" description="Polar residues" evidence="10">
    <location>
        <begin position="615"/>
        <end position="626"/>
    </location>
</feature>
<evidence type="ECO:0000256" key="8">
    <source>
        <dbReference type="ARBA" id="ARBA00023242"/>
    </source>
</evidence>
<dbReference type="PROSITE" id="PS50089">
    <property type="entry name" value="ZF_RING_2"/>
    <property type="match status" value="1"/>
</dbReference>
<feature type="domain" description="RING-type" evidence="11">
    <location>
        <begin position="142"/>
        <end position="190"/>
    </location>
</feature>
<evidence type="ECO:0000256" key="5">
    <source>
        <dbReference type="ARBA" id="ARBA00022771"/>
    </source>
</evidence>
<sequence length="686" mass="75522">MSLSKSTTRTGSGCCFICKSPEDDELYYGKLIGKWRIQVHYYCLLLTSNLVQNGETDDVGMFGFLQEDIRAEVARIKSQKCYVCKAPYANISCCAKKCFRTFHTVCGRQAGCLNHYVDTYQSWCDKHVEIDEGARHGEEDACGICYEELGGWNKVESIRAPCCQNGWFHRRCVAQFAQSAGYFFKCPLCNNNTDQFKQAIQRRGVYIPEKDAAWELEPNAFDEQLERPSDCDAEVCQCPKGRDFDTLNGKWDLRLCETCGSTCRHDLCMEVPTKNYVCTFCRPIVGDEPPAAVLALVEESRRAEAARRRASTSSDISSSTSSSSTIRPRARGRQTQRLRSLSTSSRCSTSTSSSSSSDIVARKKSKKRPLSSDSDSECDLHDLIRKLPLRREARDKLLNDRVVIALEKLTADQIRQLSKPPPKPQTQLPSSQSSEDAKFDFNYRAKMNKAKRRKSVADLGFLRQVIRSDTDTLTTTDDNQQVEGAAVKKDARTPSRKTGGSFAKQFKQRLGAVGGAKTVGSASRKRIVSSSESDLEGVPAKKACPASAPSINKSKSRISLFPPDDSENTCPNSPRKHTSVVPTTTEGDLSVAMSAIASPPPVEPKSGDPKPGSTAKKSQTTLNSFFKKSPEESSGGSGSSLASALPTSSGESKSARTTKHSAGGGRKKLVELDRSQRNLLDFFNRC</sequence>
<evidence type="ECO:0000259" key="11">
    <source>
        <dbReference type="PROSITE" id="PS50089"/>
    </source>
</evidence>
<keyword evidence="8" id="KW-0539">Nucleus</keyword>
<evidence type="ECO:0000256" key="1">
    <source>
        <dbReference type="ARBA" id="ARBA00004123"/>
    </source>
</evidence>
<dbReference type="AlphaFoldDB" id="A0A8D8FIL0"/>
<protein>
    <submittedName>
        <fullName evidence="13">G2/M phase-specific E3 ubiquitin-protein ligase</fullName>
    </submittedName>
</protein>
<feature type="compositionally biased region" description="Low complexity" evidence="10">
    <location>
        <begin position="639"/>
        <end position="650"/>
    </location>
</feature>
<dbReference type="SUPFAM" id="SSF57850">
    <property type="entry name" value="RING/U-box"/>
    <property type="match status" value="1"/>
</dbReference>
<keyword evidence="7" id="KW-0862">Zinc</keyword>
<evidence type="ECO:0000256" key="6">
    <source>
        <dbReference type="ARBA" id="ARBA00022786"/>
    </source>
</evidence>
<feature type="region of interest" description="Disordered" evidence="10">
    <location>
        <begin position="473"/>
        <end position="503"/>
    </location>
</feature>
<reference evidence="13" key="1">
    <citation type="submission" date="2021-05" db="EMBL/GenBank/DDBJ databases">
        <authorList>
            <person name="Alioto T."/>
            <person name="Alioto T."/>
            <person name="Gomez Garrido J."/>
        </authorList>
    </citation>
    <scope>NUCLEOTIDE SEQUENCE</scope>
</reference>
<evidence type="ECO:0000256" key="7">
    <source>
        <dbReference type="ARBA" id="ARBA00022833"/>
    </source>
</evidence>
<dbReference type="SUPFAM" id="SSF57903">
    <property type="entry name" value="FYVE/PHD zinc finger"/>
    <property type="match status" value="1"/>
</dbReference>
<dbReference type="PANTHER" id="PTHR12420">
    <property type="entry name" value="PHD FINGER PROTEIN"/>
    <property type="match status" value="1"/>
</dbReference>
<feature type="region of interest" description="Disordered" evidence="10">
    <location>
        <begin position="305"/>
        <end position="377"/>
    </location>
</feature>
<dbReference type="Gene3D" id="3.30.40.10">
    <property type="entry name" value="Zinc/RING finger domain, C3HC4 (zinc finger)"/>
    <property type="match status" value="2"/>
</dbReference>
<feature type="compositionally biased region" description="Low complexity" evidence="10">
    <location>
        <begin position="540"/>
        <end position="550"/>
    </location>
</feature>
<evidence type="ECO:0000256" key="3">
    <source>
        <dbReference type="ARBA" id="ARBA00022679"/>
    </source>
</evidence>
<proteinExistence type="predicted"/>
<feature type="compositionally biased region" description="Low complexity" evidence="10">
    <location>
        <begin position="337"/>
        <end position="357"/>
    </location>
</feature>
<feature type="region of interest" description="Disordered" evidence="10">
    <location>
        <begin position="521"/>
        <end position="674"/>
    </location>
</feature>
<dbReference type="CDD" id="cd15669">
    <property type="entry name" value="ePHD_PHF7_G2E3_like"/>
    <property type="match status" value="1"/>
</dbReference>
<dbReference type="EMBL" id="HBUE01068693">
    <property type="protein sequence ID" value="CAG6471730.1"/>
    <property type="molecule type" value="Transcribed_RNA"/>
</dbReference>
<dbReference type="Pfam" id="PF13771">
    <property type="entry name" value="zf-HC5HC2H"/>
    <property type="match status" value="1"/>
</dbReference>
<dbReference type="InterPro" id="IPR042013">
    <property type="entry name" value="PHF7/G2E3_ePHD"/>
</dbReference>
<dbReference type="InterPro" id="IPR011011">
    <property type="entry name" value="Znf_FYVE_PHD"/>
</dbReference>
<evidence type="ECO:0000256" key="4">
    <source>
        <dbReference type="ARBA" id="ARBA00022723"/>
    </source>
</evidence>
<feature type="region of interest" description="Disordered" evidence="10">
    <location>
        <begin position="414"/>
        <end position="437"/>
    </location>
</feature>
<comment type="subcellular location">
    <subcellularLocation>
        <location evidence="1">Nucleus</location>
    </subcellularLocation>
</comment>
<dbReference type="InterPro" id="IPR013083">
    <property type="entry name" value="Znf_RING/FYVE/PHD"/>
</dbReference>
<dbReference type="Pfam" id="PF26054">
    <property type="entry name" value="PHD_G2E3"/>
    <property type="match status" value="1"/>
</dbReference>
<evidence type="ECO:0000313" key="13">
    <source>
        <dbReference type="EMBL" id="CAG6471733.1"/>
    </source>
</evidence>
<dbReference type="PROSITE" id="PS51805">
    <property type="entry name" value="EPHD"/>
    <property type="match status" value="1"/>
</dbReference>
<evidence type="ECO:0000259" key="12">
    <source>
        <dbReference type="PROSITE" id="PS51805"/>
    </source>
</evidence>
<feature type="compositionally biased region" description="Low complexity" evidence="10">
    <location>
        <begin position="311"/>
        <end position="327"/>
    </location>
</feature>
<keyword evidence="6" id="KW-0833">Ubl conjugation pathway</keyword>
<dbReference type="InterPro" id="IPR001841">
    <property type="entry name" value="Znf_RING"/>
</dbReference>
<feature type="domain" description="PHD-type" evidence="12">
    <location>
        <begin position="12"/>
        <end position="128"/>
    </location>
</feature>
<dbReference type="InterPro" id="IPR051188">
    <property type="entry name" value="PHD-type_Zinc_Finger"/>
</dbReference>
<keyword evidence="4" id="KW-0479">Metal-binding</keyword>
<name>A0A8D8FIL0_CULPI</name>
<dbReference type="InterPro" id="IPR034732">
    <property type="entry name" value="EPHD"/>
</dbReference>
<dbReference type="PANTHER" id="PTHR12420:SF42">
    <property type="entry name" value="G2_M PHASE-SPECIFIC E3 UBIQUITIN-PROTEIN LIGASE"/>
    <property type="match status" value="1"/>
</dbReference>
<dbReference type="EMBL" id="HBUE01068694">
    <property type="protein sequence ID" value="CAG6471733.1"/>
    <property type="molecule type" value="Transcribed_RNA"/>
</dbReference>
<feature type="compositionally biased region" description="Polar residues" evidence="10">
    <location>
        <begin position="425"/>
        <end position="434"/>
    </location>
</feature>
<evidence type="ECO:0000256" key="9">
    <source>
        <dbReference type="PROSITE-ProRule" id="PRU00175"/>
    </source>
</evidence>
<dbReference type="GO" id="GO:0005634">
    <property type="term" value="C:nucleus"/>
    <property type="evidence" value="ECO:0007669"/>
    <property type="project" value="TreeGrafter"/>
</dbReference>
<keyword evidence="5 9" id="KW-0863">Zinc-finger</keyword>